<name>A0AAQ3TM24_PASNO</name>
<dbReference type="GO" id="GO:0000056">
    <property type="term" value="P:ribosomal small subunit export from nucleus"/>
    <property type="evidence" value="ECO:0007669"/>
    <property type="project" value="TreeGrafter"/>
</dbReference>
<dbReference type="GO" id="GO:0000447">
    <property type="term" value="P:endonucleolytic cleavage in ITS1 to separate SSU-rRNA from 5.8S rRNA and LSU-rRNA from tricistronic rRNA transcript (SSU-rRNA, 5.8S rRNA, LSU-rRNA)"/>
    <property type="evidence" value="ECO:0007669"/>
    <property type="project" value="TreeGrafter"/>
</dbReference>
<dbReference type="InterPro" id="IPR040000">
    <property type="entry name" value="NOP9"/>
</dbReference>
<dbReference type="PANTHER" id="PTHR13102:SF0">
    <property type="entry name" value="NUCLEOLAR PROTEIN 9"/>
    <property type="match status" value="1"/>
</dbReference>
<dbReference type="PANTHER" id="PTHR13102">
    <property type="entry name" value="NUCLEOLAR PROTEIN 9"/>
    <property type="match status" value="1"/>
</dbReference>
<dbReference type="GO" id="GO:0005730">
    <property type="term" value="C:nucleolus"/>
    <property type="evidence" value="ECO:0007669"/>
    <property type="project" value="TreeGrafter"/>
</dbReference>
<keyword evidence="2" id="KW-1185">Reference proteome</keyword>
<organism evidence="1 2">
    <name type="scientific">Paspalum notatum var. saurae</name>
    <dbReference type="NCBI Taxonomy" id="547442"/>
    <lineage>
        <taxon>Eukaryota</taxon>
        <taxon>Viridiplantae</taxon>
        <taxon>Streptophyta</taxon>
        <taxon>Embryophyta</taxon>
        <taxon>Tracheophyta</taxon>
        <taxon>Spermatophyta</taxon>
        <taxon>Magnoliopsida</taxon>
        <taxon>Liliopsida</taxon>
        <taxon>Poales</taxon>
        <taxon>Poaceae</taxon>
        <taxon>PACMAD clade</taxon>
        <taxon>Panicoideae</taxon>
        <taxon>Andropogonodae</taxon>
        <taxon>Paspaleae</taxon>
        <taxon>Paspalinae</taxon>
        <taxon>Paspalum</taxon>
    </lineage>
</organism>
<reference evidence="1 2" key="1">
    <citation type="submission" date="2024-02" db="EMBL/GenBank/DDBJ databases">
        <title>High-quality chromosome-scale genome assembly of Pensacola bahiagrass (Paspalum notatum Flugge var. saurae).</title>
        <authorList>
            <person name="Vega J.M."/>
            <person name="Podio M."/>
            <person name="Orjuela J."/>
            <person name="Siena L.A."/>
            <person name="Pessino S.C."/>
            <person name="Combes M.C."/>
            <person name="Mariac C."/>
            <person name="Albertini E."/>
            <person name="Pupilli F."/>
            <person name="Ortiz J.P.A."/>
            <person name="Leblanc O."/>
        </authorList>
    </citation>
    <scope>NUCLEOTIDE SEQUENCE [LARGE SCALE GENOMIC DNA]</scope>
    <source>
        <strain evidence="1">R1</strain>
        <tissue evidence="1">Leaf</tissue>
    </source>
</reference>
<dbReference type="Proteomes" id="UP001341281">
    <property type="component" value="Chromosome 05"/>
</dbReference>
<gene>
    <name evidence="1" type="ORF">U9M48_022436</name>
</gene>
<sequence>MSSCYGSHVLRTLLCLCKGVPLELLQDFHTTKRSAILAERLSCGTNQASGRVPKNFTALKLSFGDDNELHHIISILLSYDEDHTVLNEDCSEKKEEIVTLLEETSSWRT</sequence>
<dbReference type="GO" id="GO:0000472">
    <property type="term" value="P:endonucleolytic cleavage to generate mature 5'-end of SSU-rRNA from (SSU-rRNA, 5.8S rRNA, LSU-rRNA)"/>
    <property type="evidence" value="ECO:0007669"/>
    <property type="project" value="TreeGrafter"/>
</dbReference>
<dbReference type="AlphaFoldDB" id="A0AAQ3TM24"/>
<dbReference type="GO" id="GO:0000480">
    <property type="term" value="P:endonucleolytic cleavage in 5'-ETS of tricistronic rRNA transcript (SSU-rRNA, 5.8S rRNA, LSU-rRNA)"/>
    <property type="evidence" value="ECO:0007669"/>
    <property type="project" value="TreeGrafter"/>
</dbReference>
<protein>
    <submittedName>
        <fullName evidence="1">Uncharacterized protein</fullName>
    </submittedName>
</protein>
<evidence type="ECO:0000313" key="1">
    <source>
        <dbReference type="EMBL" id="WVZ74225.1"/>
    </source>
</evidence>
<accession>A0AAQ3TM24</accession>
<proteinExistence type="predicted"/>
<dbReference type="EMBL" id="CP144749">
    <property type="protein sequence ID" value="WVZ74225.1"/>
    <property type="molecule type" value="Genomic_DNA"/>
</dbReference>
<dbReference type="GO" id="GO:0030686">
    <property type="term" value="C:90S preribosome"/>
    <property type="evidence" value="ECO:0007669"/>
    <property type="project" value="TreeGrafter"/>
</dbReference>
<dbReference type="GO" id="GO:0030688">
    <property type="term" value="C:preribosome, small subunit precursor"/>
    <property type="evidence" value="ECO:0007669"/>
    <property type="project" value="TreeGrafter"/>
</dbReference>
<evidence type="ECO:0000313" key="2">
    <source>
        <dbReference type="Proteomes" id="UP001341281"/>
    </source>
</evidence>
<dbReference type="GO" id="GO:0003723">
    <property type="term" value="F:RNA binding"/>
    <property type="evidence" value="ECO:0007669"/>
    <property type="project" value="InterPro"/>
</dbReference>